<comment type="caution">
    <text evidence="2">The sequence shown here is derived from an EMBL/GenBank/DDBJ whole genome shotgun (WGS) entry which is preliminary data.</text>
</comment>
<keyword evidence="1" id="KW-1133">Transmembrane helix</keyword>
<keyword evidence="3" id="KW-1185">Reference proteome</keyword>
<keyword evidence="1" id="KW-0472">Membrane</keyword>
<accession>A0AAD4K4D9</accession>
<gene>
    <name evidence="2" type="ORF">KR093_004989</name>
</gene>
<evidence type="ECO:0000313" key="3">
    <source>
        <dbReference type="Proteomes" id="UP001200034"/>
    </source>
</evidence>
<keyword evidence="1" id="KW-0812">Transmembrane</keyword>
<sequence length="86" mass="9503">MMLNPIEIFCYYVAQPVVDFLAYLLNDVHYLAFIGAVAMIGVLVGLLMGIVSVICMKLQGSPEAVQKEEAKPILSDQVKDSKQKNE</sequence>
<proteinExistence type="predicted"/>
<dbReference type="AlphaFoldDB" id="A0AAD4K4D9"/>
<name>A0AAD4K4D9_9MUSC</name>
<evidence type="ECO:0000313" key="2">
    <source>
        <dbReference type="EMBL" id="KAH8377347.1"/>
    </source>
</evidence>
<reference evidence="2" key="1">
    <citation type="journal article" date="2021" name="Mol. Ecol. Resour.">
        <title>Phylogenomic analyses of the genus Drosophila reveals genomic signals of climate adaptation.</title>
        <authorList>
            <person name="Li F."/>
            <person name="Rane R.V."/>
            <person name="Luria V."/>
            <person name="Xiong Z."/>
            <person name="Chen J."/>
            <person name="Li Z."/>
            <person name="Catullo R.A."/>
            <person name="Griffin P.C."/>
            <person name="Schiffer M."/>
            <person name="Pearce S."/>
            <person name="Lee S.F."/>
            <person name="McElroy K."/>
            <person name="Stocker A."/>
            <person name="Shirriffs J."/>
            <person name="Cockerell F."/>
            <person name="Coppin C."/>
            <person name="Sgro C.M."/>
            <person name="Karger A."/>
            <person name="Cain J.W."/>
            <person name="Weber J.A."/>
            <person name="Santpere G."/>
            <person name="Kirschner M.W."/>
            <person name="Hoffmann A.A."/>
            <person name="Oakeshott J.G."/>
            <person name="Zhang G."/>
        </authorList>
    </citation>
    <scope>NUCLEOTIDE SEQUENCE</scope>
    <source>
        <strain evidence="2">BGI-SZ-2011g</strain>
    </source>
</reference>
<protein>
    <submittedName>
        <fullName evidence="2">Uncharacterized protein</fullName>
    </submittedName>
</protein>
<evidence type="ECO:0000256" key="1">
    <source>
        <dbReference type="SAM" id="Phobius"/>
    </source>
</evidence>
<feature type="transmembrane region" description="Helical" evidence="1">
    <location>
        <begin position="30"/>
        <end position="54"/>
    </location>
</feature>
<organism evidence="2 3">
    <name type="scientific">Drosophila rubida</name>
    <dbReference type="NCBI Taxonomy" id="30044"/>
    <lineage>
        <taxon>Eukaryota</taxon>
        <taxon>Metazoa</taxon>
        <taxon>Ecdysozoa</taxon>
        <taxon>Arthropoda</taxon>
        <taxon>Hexapoda</taxon>
        <taxon>Insecta</taxon>
        <taxon>Pterygota</taxon>
        <taxon>Neoptera</taxon>
        <taxon>Endopterygota</taxon>
        <taxon>Diptera</taxon>
        <taxon>Brachycera</taxon>
        <taxon>Muscomorpha</taxon>
        <taxon>Ephydroidea</taxon>
        <taxon>Drosophilidae</taxon>
        <taxon>Drosophila</taxon>
    </lineage>
</organism>
<dbReference type="Proteomes" id="UP001200034">
    <property type="component" value="Unassembled WGS sequence"/>
</dbReference>
<dbReference type="EMBL" id="JAJJHW010001127">
    <property type="protein sequence ID" value="KAH8377347.1"/>
    <property type="molecule type" value="Genomic_DNA"/>
</dbReference>